<dbReference type="PANTHER" id="PTHR43744:SF12">
    <property type="entry name" value="ABC TRANSPORTER PERMEASE PROTEIN MG189-RELATED"/>
    <property type="match status" value="1"/>
</dbReference>
<keyword evidence="6 7" id="KW-0472">Membrane</keyword>
<dbReference type="GO" id="GO:0055085">
    <property type="term" value="P:transmembrane transport"/>
    <property type="evidence" value="ECO:0007669"/>
    <property type="project" value="InterPro"/>
</dbReference>
<evidence type="ECO:0000256" key="6">
    <source>
        <dbReference type="ARBA" id="ARBA00023136"/>
    </source>
</evidence>
<sequence length="289" mass="32527">MNQAIVYPERRRFGRYVARSLLMWLFFLPLALIVVVPVLYMISMAFTLEANQMKFPIEWIPNPPTLSNFQKIFVDPQLPIVRWFVNSLLVATVGTAIIVFLSSLSGYAFARLEFPGKGFLFSLLIFSLMIPSAVTLIPAFLLLRDLKLLNTYHAIWWPAAASVTGIFLMRQHFFSIPGELEDAARVDGASRFRIYWQICLPLVRGAMVALFIFAFLGLWNDLFWPLIVLSERAALTLPVGLLVIQQGSYIQRGLAFAGAFIASMPVLIFYAIFQRKIIAGIVTAGLAGR</sequence>
<keyword evidence="4 7" id="KW-0812">Transmembrane</keyword>
<comment type="similarity">
    <text evidence="7">Belongs to the binding-protein-dependent transport system permease family.</text>
</comment>
<feature type="transmembrane region" description="Helical" evidence="7">
    <location>
        <begin position="253"/>
        <end position="273"/>
    </location>
</feature>
<feature type="domain" description="ABC transmembrane type-1" evidence="8">
    <location>
        <begin position="84"/>
        <end position="273"/>
    </location>
</feature>
<proteinExistence type="inferred from homology"/>
<dbReference type="Pfam" id="PF00528">
    <property type="entry name" value="BPD_transp_1"/>
    <property type="match status" value="1"/>
</dbReference>
<protein>
    <submittedName>
        <fullName evidence="9">Carbohydrate ABC transporter permease</fullName>
    </submittedName>
</protein>
<evidence type="ECO:0000259" key="8">
    <source>
        <dbReference type="PROSITE" id="PS50928"/>
    </source>
</evidence>
<accession>A0A7C1FJU0</accession>
<dbReference type="SUPFAM" id="SSF161098">
    <property type="entry name" value="MetI-like"/>
    <property type="match status" value="1"/>
</dbReference>
<dbReference type="CDD" id="cd06261">
    <property type="entry name" value="TM_PBP2"/>
    <property type="match status" value="1"/>
</dbReference>
<keyword evidence="2 7" id="KW-0813">Transport</keyword>
<organism evidence="9">
    <name type="scientific">Caldilinea aerophila</name>
    <dbReference type="NCBI Taxonomy" id="133453"/>
    <lineage>
        <taxon>Bacteria</taxon>
        <taxon>Bacillati</taxon>
        <taxon>Chloroflexota</taxon>
        <taxon>Caldilineae</taxon>
        <taxon>Caldilineales</taxon>
        <taxon>Caldilineaceae</taxon>
        <taxon>Caldilinea</taxon>
    </lineage>
</organism>
<dbReference type="InterPro" id="IPR000515">
    <property type="entry name" value="MetI-like"/>
</dbReference>
<evidence type="ECO:0000256" key="5">
    <source>
        <dbReference type="ARBA" id="ARBA00022989"/>
    </source>
</evidence>
<feature type="transmembrane region" description="Helical" evidence="7">
    <location>
        <begin position="155"/>
        <end position="173"/>
    </location>
</feature>
<dbReference type="PROSITE" id="PS50928">
    <property type="entry name" value="ABC_TM1"/>
    <property type="match status" value="1"/>
</dbReference>
<comment type="subcellular location">
    <subcellularLocation>
        <location evidence="1 7">Cell membrane</location>
        <topology evidence="1 7">Multi-pass membrane protein</topology>
    </subcellularLocation>
</comment>
<reference evidence="9" key="1">
    <citation type="journal article" date="2020" name="mSystems">
        <title>Genome- and Community-Level Interaction Insights into Carbon Utilization and Element Cycling Functions of Hydrothermarchaeota in Hydrothermal Sediment.</title>
        <authorList>
            <person name="Zhou Z."/>
            <person name="Liu Y."/>
            <person name="Xu W."/>
            <person name="Pan J."/>
            <person name="Luo Z.H."/>
            <person name="Li M."/>
        </authorList>
    </citation>
    <scope>NUCLEOTIDE SEQUENCE [LARGE SCALE GENOMIC DNA]</scope>
    <source>
        <strain evidence="9">SpSt-289</strain>
    </source>
</reference>
<keyword evidence="5 7" id="KW-1133">Transmembrane helix</keyword>
<dbReference type="GO" id="GO:0005886">
    <property type="term" value="C:plasma membrane"/>
    <property type="evidence" value="ECO:0007669"/>
    <property type="project" value="UniProtKB-SubCell"/>
</dbReference>
<evidence type="ECO:0000256" key="1">
    <source>
        <dbReference type="ARBA" id="ARBA00004651"/>
    </source>
</evidence>
<feature type="transmembrane region" description="Helical" evidence="7">
    <location>
        <begin position="21"/>
        <end position="46"/>
    </location>
</feature>
<feature type="transmembrane region" description="Helical" evidence="7">
    <location>
        <begin position="194"/>
        <end position="216"/>
    </location>
</feature>
<evidence type="ECO:0000256" key="2">
    <source>
        <dbReference type="ARBA" id="ARBA00022448"/>
    </source>
</evidence>
<comment type="caution">
    <text evidence="9">The sequence shown here is derived from an EMBL/GenBank/DDBJ whole genome shotgun (WGS) entry which is preliminary data.</text>
</comment>
<dbReference type="EMBL" id="DSMG01000139">
    <property type="protein sequence ID" value="HDX32514.1"/>
    <property type="molecule type" value="Genomic_DNA"/>
</dbReference>
<feature type="transmembrane region" description="Helical" evidence="7">
    <location>
        <begin position="119"/>
        <end position="143"/>
    </location>
</feature>
<dbReference type="PANTHER" id="PTHR43744">
    <property type="entry name" value="ABC TRANSPORTER PERMEASE PROTEIN MG189-RELATED-RELATED"/>
    <property type="match status" value="1"/>
</dbReference>
<dbReference type="Gene3D" id="1.10.3720.10">
    <property type="entry name" value="MetI-like"/>
    <property type="match status" value="1"/>
</dbReference>
<name>A0A7C1FJU0_9CHLR</name>
<evidence type="ECO:0000256" key="4">
    <source>
        <dbReference type="ARBA" id="ARBA00022692"/>
    </source>
</evidence>
<dbReference type="AlphaFoldDB" id="A0A7C1FJU0"/>
<gene>
    <name evidence="9" type="ORF">ENQ20_13655</name>
</gene>
<feature type="transmembrane region" description="Helical" evidence="7">
    <location>
        <begin position="83"/>
        <end position="107"/>
    </location>
</feature>
<evidence type="ECO:0000256" key="3">
    <source>
        <dbReference type="ARBA" id="ARBA00022475"/>
    </source>
</evidence>
<dbReference type="InterPro" id="IPR035906">
    <property type="entry name" value="MetI-like_sf"/>
</dbReference>
<evidence type="ECO:0000313" key="9">
    <source>
        <dbReference type="EMBL" id="HDX32514.1"/>
    </source>
</evidence>
<keyword evidence="3" id="KW-1003">Cell membrane</keyword>
<evidence type="ECO:0000256" key="7">
    <source>
        <dbReference type="RuleBase" id="RU363032"/>
    </source>
</evidence>